<evidence type="ECO:0000256" key="3">
    <source>
        <dbReference type="ARBA" id="ARBA00022598"/>
    </source>
</evidence>
<keyword evidence="3 9" id="KW-0436">Ligase</keyword>
<dbReference type="SUPFAM" id="SSF52954">
    <property type="entry name" value="Class II aaRS ABD-related"/>
    <property type="match status" value="1"/>
</dbReference>
<feature type="domain" description="Aminoacyl-transfer RNA synthetases class-II family profile" evidence="8">
    <location>
        <begin position="21"/>
        <end position="376"/>
    </location>
</feature>
<dbReference type="InterPro" id="IPR036621">
    <property type="entry name" value="Anticodon-bd_dom_sf"/>
</dbReference>
<dbReference type="NCBIfam" id="TIGR00389">
    <property type="entry name" value="glyS_dimeric"/>
    <property type="match status" value="1"/>
</dbReference>
<sequence>MLRLKWASSATLYPVAATSLDQIVSLSKRRGFVFPGSEIYGGLANSWDFGPLGAVLKENIRNFWLERFVFKRQDMVFIDAAIMMNPKVWEASGHVANFNDVKIDCKECKARFRADHLIEEKFPEMKVEGKSSKELTEIIREKNISCTRCGKKGTFTDARILNLLFKTSFGMIEGEESRDIYLRGEIAQAMFVNFKNVLTTTRKRLPFGIASTGKAFRNEITPGNFIFRTLEFDLMEFEYFIRENEWGQWFDYWLKEEQKWLKDLGIDSTKLRVREHSSDELSHYSKKTVDIEYETPFGWKELFGLAYRTDFDLKNHMEQSGEDLRYMDPDTNEKLVPHVIEPTFGLSRLTLVTLLDAYHEEKLDNGEDRIVMKFHPRIAPVQAAILPLSKDERLIKKAQEVYELLNKNTDLRLDFDVTGSIGKRYRRQDEVGTPTCITVDFGTIGDDDKQCTKDHVTVRDRDSLLQKEVSILELVNTLGC</sequence>
<dbReference type="InterPro" id="IPR027031">
    <property type="entry name" value="Gly-tRNA_synthase/POLG2"/>
</dbReference>
<dbReference type="Proteomes" id="UP000231192">
    <property type="component" value="Unassembled WGS sequence"/>
</dbReference>
<protein>
    <recommendedName>
        <fullName evidence="2">glycine--tRNA ligase</fullName>
        <ecNumber evidence="2">6.1.1.14</ecNumber>
    </recommendedName>
</protein>
<comment type="similarity">
    <text evidence="1">Belongs to the class-II aminoacyl-tRNA synthetase family.</text>
</comment>
<dbReference type="InterPro" id="IPR004154">
    <property type="entry name" value="Anticodon-bd"/>
</dbReference>
<dbReference type="EC" id="6.1.1.14" evidence="2"/>
<dbReference type="NCBIfam" id="NF003211">
    <property type="entry name" value="PRK04173.1"/>
    <property type="match status" value="1"/>
</dbReference>
<evidence type="ECO:0000313" key="10">
    <source>
        <dbReference type="Proteomes" id="UP000231192"/>
    </source>
</evidence>
<evidence type="ECO:0000256" key="2">
    <source>
        <dbReference type="ARBA" id="ARBA00012829"/>
    </source>
</evidence>
<keyword evidence="7" id="KW-0030">Aminoacyl-tRNA synthetase</keyword>
<dbReference type="AlphaFoldDB" id="A0A2H0UCU8"/>
<organism evidence="9 10">
    <name type="scientific">Candidatus Kaiserbacteria bacterium CG10_big_fil_rev_8_21_14_0_10_51_14</name>
    <dbReference type="NCBI Taxonomy" id="1974610"/>
    <lineage>
        <taxon>Bacteria</taxon>
        <taxon>Candidatus Kaiseribacteriota</taxon>
    </lineage>
</organism>
<comment type="caution">
    <text evidence="9">The sequence shown here is derived from an EMBL/GenBank/DDBJ whole genome shotgun (WGS) entry which is preliminary data.</text>
</comment>
<evidence type="ECO:0000259" key="8">
    <source>
        <dbReference type="PROSITE" id="PS50862"/>
    </source>
</evidence>
<evidence type="ECO:0000256" key="5">
    <source>
        <dbReference type="ARBA" id="ARBA00022840"/>
    </source>
</evidence>
<reference evidence="10" key="1">
    <citation type="submission" date="2017-09" db="EMBL/GenBank/DDBJ databases">
        <title>Depth-based differentiation of microbial function through sediment-hosted aquifers and enrichment of novel symbionts in the deep terrestrial subsurface.</title>
        <authorList>
            <person name="Probst A.J."/>
            <person name="Ladd B."/>
            <person name="Jarett J.K."/>
            <person name="Geller-Mcgrath D.E."/>
            <person name="Sieber C.M.K."/>
            <person name="Emerson J.B."/>
            <person name="Anantharaman K."/>
            <person name="Thomas B.C."/>
            <person name="Malmstrom R."/>
            <person name="Stieglmeier M."/>
            <person name="Klingl A."/>
            <person name="Woyke T."/>
            <person name="Ryan C.M."/>
            <person name="Banfield J.F."/>
        </authorList>
    </citation>
    <scope>NUCLEOTIDE SEQUENCE [LARGE SCALE GENOMIC DNA]</scope>
</reference>
<name>A0A2H0UCU8_9BACT</name>
<dbReference type="GO" id="GO:0006426">
    <property type="term" value="P:glycyl-tRNA aminoacylation"/>
    <property type="evidence" value="ECO:0007669"/>
    <property type="project" value="InterPro"/>
</dbReference>
<dbReference type="InterPro" id="IPR002314">
    <property type="entry name" value="aa-tRNA-synt_IIb"/>
</dbReference>
<dbReference type="Pfam" id="PF03129">
    <property type="entry name" value="HGTP_anticodon"/>
    <property type="match status" value="1"/>
</dbReference>
<evidence type="ECO:0000256" key="7">
    <source>
        <dbReference type="ARBA" id="ARBA00023146"/>
    </source>
</evidence>
<proteinExistence type="inferred from homology"/>
<evidence type="ECO:0000256" key="4">
    <source>
        <dbReference type="ARBA" id="ARBA00022741"/>
    </source>
</evidence>
<dbReference type="Pfam" id="PF00587">
    <property type="entry name" value="tRNA-synt_2b"/>
    <property type="match status" value="1"/>
</dbReference>
<dbReference type="GO" id="GO:0005737">
    <property type="term" value="C:cytoplasm"/>
    <property type="evidence" value="ECO:0007669"/>
    <property type="project" value="InterPro"/>
</dbReference>
<dbReference type="CDD" id="cd00774">
    <property type="entry name" value="GlyRS-like_core"/>
    <property type="match status" value="1"/>
</dbReference>
<evidence type="ECO:0000256" key="1">
    <source>
        <dbReference type="ARBA" id="ARBA00008226"/>
    </source>
</evidence>
<dbReference type="PRINTS" id="PR01043">
    <property type="entry name" value="TRNASYNTHGLY"/>
</dbReference>
<keyword evidence="6" id="KW-0648">Protein biosynthesis</keyword>
<dbReference type="PANTHER" id="PTHR10745:SF8">
    <property type="entry name" value="DNA POLYMERASE SUBUNIT GAMMA-2, MITOCHONDRIAL"/>
    <property type="match status" value="1"/>
</dbReference>
<dbReference type="InterPro" id="IPR002315">
    <property type="entry name" value="tRNA-synt_gly"/>
</dbReference>
<dbReference type="InterPro" id="IPR033731">
    <property type="entry name" value="GlyRS-like_core"/>
</dbReference>
<dbReference type="InterPro" id="IPR045864">
    <property type="entry name" value="aa-tRNA-synth_II/BPL/LPL"/>
</dbReference>
<dbReference type="Gene3D" id="3.30.930.10">
    <property type="entry name" value="Bira Bifunctional Protein, Domain 2"/>
    <property type="match status" value="1"/>
</dbReference>
<evidence type="ECO:0000256" key="6">
    <source>
        <dbReference type="ARBA" id="ARBA00022917"/>
    </source>
</evidence>
<dbReference type="GO" id="GO:0005524">
    <property type="term" value="F:ATP binding"/>
    <property type="evidence" value="ECO:0007669"/>
    <property type="project" value="UniProtKB-KW"/>
</dbReference>
<keyword evidence="5" id="KW-0067">ATP-binding</keyword>
<dbReference type="EMBL" id="PFBK01000001">
    <property type="protein sequence ID" value="PIR84243.1"/>
    <property type="molecule type" value="Genomic_DNA"/>
</dbReference>
<keyword evidence="4" id="KW-0547">Nucleotide-binding</keyword>
<evidence type="ECO:0000313" key="9">
    <source>
        <dbReference type="EMBL" id="PIR84243.1"/>
    </source>
</evidence>
<dbReference type="GO" id="GO:0004820">
    <property type="term" value="F:glycine-tRNA ligase activity"/>
    <property type="evidence" value="ECO:0007669"/>
    <property type="project" value="UniProtKB-EC"/>
</dbReference>
<dbReference type="PROSITE" id="PS50862">
    <property type="entry name" value="AA_TRNA_LIGASE_II"/>
    <property type="match status" value="1"/>
</dbReference>
<dbReference type="Gene3D" id="3.40.50.800">
    <property type="entry name" value="Anticodon-binding domain"/>
    <property type="match status" value="1"/>
</dbReference>
<dbReference type="SUPFAM" id="SSF55681">
    <property type="entry name" value="Class II aaRS and biotin synthetases"/>
    <property type="match status" value="1"/>
</dbReference>
<gene>
    <name evidence="9" type="ORF">COU18_00030</name>
</gene>
<dbReference type="InterPro" id="IPR006195">
    <property type="entry name" value="aa-tRNA-synth_II"/>
</dbReference>
<accession>A0A2H0UCU8</accession>
<dbReference type="PANTHER" id="PTHR10745">
    <property type="entry name" value="GLYCYL-TRNA SYNTHETASE/DNA POLYMERASE SUBUNIT GAMMA-2"/>
    <property type="match status" value="1"/>
</dbReference>